<dbReference type="AlphaFoldDB" id="X1KC99"/>
<gene>
    <name evidence="1" type="ORF">S03H2_57228</name>
</gene>
<name>X1KC99_9ZZZZ</name>
<evidence type="ECO:0000313" key="1">
    <source>
        <dbReference type="EMBL" id="GAH79693.1"/>
    </source>
</evidence>
<protein>
    <submittedName>
        <fullName evidence="1">Uncharacterized protein</fullName>
    </submittedName>
</protein>
<comment type="caution">
    <text evidence="1">The sequence shown here is derived from an EMBL/GenBank/DDBJ whole genome shotgun (WGS) entry which is preliminary data.</text>
</comment>
<sequence length="50" mass="5882">MVSVRTYLENTADRVQTPIYDVPAKLELEYRALRTESGYCSTTFWTYERG</sequence>
<dbReference type="EMBL" id="BARU01036674">
    <property type="protein sequence ID" value="GAH79693.1"/>
    <property type="molecule type" value="Genomic_DNA"/>
</dbReference>
<accession>X1KC99</accession>
<reference evidence="1" key="1">
    <citation type="journal article" date="2014" name="Front. Microbiol.">
        <title>High frequency of phylogenetically diverse reductive dehalogenase-homologous genes in deep subseafloor sedimentary metagenomes.</title>
        <authorList>
            <person name="Kawai M."/>
            <person name="Futagami T."/>
            <person name="Toyoda A."/>
            <person name="Takaki Y."/>
            <person name="Nishi S."/>
            <person name="Hori S."/>
            <person name="Arai W."/>
            <person name="Tsubouchi T."/>
            <person name="Morono Y."/>
            <person name="Uchiyama I."/>
            <person name="Ito T."/>
            <person name="Fujiyama A."/>
            <person name="Inagaki F."/>
            <person name="Takami H."/>
        </authorList>
    </citation>
    <scope>NUCLEOTIDE SEQUENCE</scope>
    <source>
        <strain evidence="1">Expedition CK06-06</strain>
    </source>
</reference>
<organism evidence="1">
    <name type="scientific">marine sediment metagenome</name>
    <dbReference type="NCBI Taxonomy" id="412755"/>
    <lineage>
        <taxon>unclassified sequences</taxon>
        <taxon>metagenomes</taxon>
        <taxon>ecological metagenomes</taxon>
    </lineage>
</organism>
<proteinExistence type="predicted"/>